<dbReference type="EMBL" id="VDEP01000270">
    <property type="protein sequence ID" value="KAA1116919.1"/>
    <property type="molecule type" value="Genomic_DNA"/>
</dbReference>
<feature type="compositionally biased region" description="Low complexity" evidence="1">
    <location>
        <begin position="108"/>
        <end position="122"/>
    </location>
</feature>
<evidence type="ECO:0000256" key="2">
    <source>
        <dbReference type="SAM" id="Phobius"/>
    </source>
</evidence>
<feature type="compositionally biased region" description="Low complexity" evidence="1">
    <location>
        <begin position="211"/>
        <end position="233"/>
    </location>
</feature>
<feature type="region of interest" description="Disordered" evidence="1">
    <location>
        <begin position="53"/>
        <end position="134"/>
    </location>
</feature>
<feature type="region of interest" description="Disordered" evidence="1">
    <location>
        <begin position="587"/>
        <end position="618"/>
    </location>
</feature>
<dbReference type="OrthoDB" id="40823at2759"/>
<dbReference type="Proteomes" id="UP000325313">
    <property type="component" value="Unassembled WGS sequence"/>
</dbReference>
<feature type="transmembrane region" description="Helical" evidence="2">
    <location>
        <begin position="417"/>
        <end position="435"/>
    </location>
</feature>
<organism evidence="4 6">
    <name type="scientific">Puccinia graminis f. sp. tritici</name>
    <dbReference type="NCBI Taxonomy" id="56615"/>
    <lineage>
        <taxon>Eukaryota</taxon>
        <taxon>Fungi</taxon>
        <taxon>Dikarya</taxon>
        <taxon>Basidiomycota</taxon>
        <taxon>Pucciniomycotina</taxon>
        <taxon>Pucciniomycetes</taxon>
        <taxon>Pucciniales</taxon>
        <taxon>Pucciniaceae</taxon>
        <taxon>Puccinia</taxon>
    </lineage>
</organism>
<gene>
    <name evidence="3" type="ORF">PGT21_028741</name>
    <name evidence="4" type="ORF">PGTUg99_030441</name>
</gene>
<dbReference type="PANTHER" id="PTHR33979">
    <property type="entry name" value="OS02G0221600 PROTEIN"/>
    <property type="match status" value="1"/>
</dbReference>
<feature type="region of interest" description="Disordered" evidence="1">
    <location>
        <begin position="1"/>
        <end position="23"/>
    </location>
</feature>
<dbReference type="Proteomes" id="UP000324748">
    <property type="component" value="Unassembled WGS sequence"/>
</dbReference>
<feature type="transmembrane region" description="Helical" evidence="2">
    <location>
        <begin position="465"/>
        <end position="486"/>
    </location>
</feature>
<name>A0A5B0QUQ6_PUCGR</name>
<feature type="transmembrane region" description="Helical" evidence="2">
    <location>
        <begin position="371"/>
        <end position="388"/>
    </location>
</feature>
<protein>
    <submittedName>
        <fullName evidence="4">Uncharacterized protein</fullName>
    </submittedName>
</protein>
<feature type="region of interest" description="Disordered" evidence="1">
    <location>
        <begin position="189"/>
        <end position="259"/>
    </location>
</feature>
<dbReference type="InterPro" id="IPR049500">
    <property type="entry name" value="Peptidase_M50B-like"/>
</dbReference>
<proteinExistence type="predicted"/>
<reference evidence="5 6" key="1">
    <citation type="submission" date="2019-05" db="EMBL/GenBank/DDBJ databases">
        <title>Emergence of the Ug99 lineage of the wheat stem rust pathogen through somatic hybridization.</title>
        <authorList>
            <person name="Li F."/>
            <person name="Upadhyaya N.M."/>
            <person name="Sperschneider J."/>
            <person name="Matny O."/>
            <person name="Nguyen-Phuc H."/>
            <person name="Mago R."/>
            <person name="Raley C."/>
            <person name="Miller M.E."/>
            <person name="Silverstein K.A.T."/>
            <person name="Henningsen E."/>
            <person name="Hirsch C.D."/>
            <person name="Visser B."/>
            <person name="Pretorius Z.A."/>
            <person name="Steffenson B.J."/>
            <person name="Schwessinger B."/>
            <person name="Dodds P.N."/>
            <person name="Figueroa M."/>
        </authorList>
    </citation>
    <scope>NUCLEOTIDE SEQUENCE [LARGE SCALE GENOMIC DNA]</scope>
    <source>
        <strain evidence="3">21-0</strain>
        <strain evidence="4 6">Ug99</strain>
    </source>
</reference>
<comment type="caution">
    <text evidence="4">The sequence shown here is derived from an EMBL/GenBank/DDBJ whole genome shotgun (WGS) entry which is preliminary data.</text>
</comment>
<keyword evidence="2" id="KW-0812">Transmembrane</keyword>
<feature type="compositionally biased region" description="Polar residues" evidence="1">
    <location>
        <begin position="189"/>
        <end position="202"/>
    </location>
</feature>
<dbReference type="Pfam" id="PF13398">
    <property type="entry name" value="Peptidase_M50B"/>
    <property type="match status" value="1"/>
</dbReference>
<dbReference type="EMBL" id="VSWC01000066">
    <property type="protein sequence ID" value="KAA1098116.1"/>
    <property type="molecule type" value="Genomic_DNA"/>
</dbReference>
<dbReference type="AlphaFoldDB" id="A0A5B0QUQ6"/>
<evidence type="ECO:0000313" key="4">
    <source>
        <dbReference type="EMBL" id="KAA1116919.1"/>
    </source>
</evidence>
<dbReference type="PANTHER" id="PTHR33979:SF2">
    <property type="entry name" value="PEPTIDASE M50B-LIKE-DOMAIN-CONTAINING PROTEIN"/>
    <property type="match status" value="1"/>
</dbReference>
<keyword evidence="5" id="KW-1185">Reference proteome</keyword>
<evidence type="ECO:0000313" key="6">
    <source>
        <dbReference type="Proteomes" id="UP000325313"/>
    </source>
</evidence>
<evidence type="ECO:0000313" key="5">
    <source>
        <dbReference type="Proteomes" id="UP000324748"/>
    </source>
</evidence>
<evidence type="ECO:0000313" key="3">
    <source>
        <dbReference type="EMBL" id="KAA1098116.1"/>
    </source>
</evidence>
<feature type="transmembrane region" description="Helical" evidence="2">
    <location>
        <begin position="341"/>
        <end position="364"/>
    </location>
</feature>
<keyword evidence="2" id="KW-0472">Membrane</keyword>
<feature type="transmembrane region" description="Helical" evidence="2">
    <location>
        <begin position="270"/>
        <end position="293"/>
    </location>
</feature>
<evidence type="ECO:0000256" key="1">
    <source>
        <dbReference type="SAM" id="MobiDB-lite"/>
    </source>
</evidence>
<feature type="compositionally biased region" description="Polar residues" evidence="1">
    <location>
        <begin position="57"/>
        <end position="71"/>
    </location>
</feature>
<sequence length="618" mass="67536">MTPPHPYQQPYTRPTHPRKPNNTQQQLPQLISYLLLLLQLLPSAVHSSLIIQPPPAQQTTHPKYSPPTGSLTAHLPLNTAPTKPYSSSSSSSSHHHHHPSHYPTNSGPPQAQPSQPATALLPSHHQQQQHVLQKRAPNWTTVTVFVNTVTAYADAPTVVTVTMNGTDQMPGKAGTATVTVGAFTQTIGQGLPNSQPATSTHTVVLGPPPTSSTTTTTSYSPVASSTPSSPSDSSHPDQLLPKDRPCSPGEASERYPGTLSLTRPTQTTTLLVMALYLLVMLVCWNLFLVRYLIFPLKLVIISWHELGHIVVSVFGGRKIEEVSIDPSIGGSVKLVDEFIPAAAPLFAGYLSSCLFGGLMVFCGFDTLASKIASIFIAMSLIGVMWWANSITSKVLTVAALGVLVAFWFIDHAGMLRYYVLLMGVLSCWYVIFDVMDDFVFRKLNPCCPILFEQRWPKITAPQWSMIWILYSGINFAAWVLLAIAVWRQTLPYYFPRCHPLSPPRTPHVTPPTPVGPVTPPAARKQVSHRRFRLWSAPNPASAPRCSPLLVAPPQYTLNPRSAVGRDPRCPPVPGFPARQLRMLSASAPRAFRMPPNKPAKALAKARSRHHSVPAGRSP</sequence>
<keyword evidence="2" id="KW-1133">Transmembrane helix</keyword>
<feature type="transmembrane region" description="Helical" evidence="2">
    <location>
        <begin position="394"/>
        <end position="410"/>
    </location>
</feature>
<accession>A0A5B0QUQ6</accession>